<dbReference type="EMBL" id="LJCO01000091">
    <property type="protein sequence ID" value="KPV41822.1"/>
    <property type="molecule type" value="Genomic_DNA"/>
</dbReference>
<dbReference type="STRING" id="471514.AN477_20555"/>
<organism evidence="2 3">
    <name type="scientific">Alicyclobacillus ferrooxydans</name>
    <dbReference type="NCBI Taxonomy" id="471514"/>
    <lineage>
        <taxon>Bacteria</taxon>
        <taxon>Bacillati</taxon>
        <taxon>Bacillota</taxon>
        <taxon>Bacilli</taxon>
        <taxon>Bacillales</taxon>
        <taxon>Alicyclobacillaceae</taxon>
        <taxon>Alicyclobacillus</taxon>
    </lineage>
</organism>
<gene>
    <name evidence="2" type="ORF">AN477_20555</name>
</gene>
<dbReference type="Proteomes" id="UP000050482">
    <property type="component" value="Unassembled WGS sequence"/>
</dbReference>
<reference evidence="2 3" key="1">
    <citation type="submission" date="2015-09" db="EMBL/GenBank/DDBJ databases">
        <title>Draft genome sequence of Alicyclobacillus ferrooxydans DSM 22381.</title>
        <authorList>
            <person name="Hemp J."/>
        </authorList>
    </citation>
    <scope>NUCLEOTIDE SEQUENCE [LARGE SCALE GENOMIC DNA]</scope>
    <source>
        <strain evidence="2 3">TC-34</strain>
    </source>
</reference>
<feature type="region of interest" description="Disordered" evidence="1">
    <location>
        <begin position="1"/>
        <end position="50"/>
    </location>
</feature>
<name>A0A0P9CY72_9BACL</name>
<dbReference type="PATRIC" id="fig|471514.4.peg.3051"/>
<proteinExistence type="predicted"/>
<protein>
    <submittedName>
        <fullName evidence="2">Uncharacterized protein</fullName>
    </submittedName>
</protein>
<sequence>MHPAPGKPANRQTGKPANRQTGKPANRQTGRPERTRGNVTTGNERAGHRYTASFGGAVFYMVYKSAV</sequence>
<feature type="compositionally biased region" description="Polar residues" evidence="1">
    <location>
        <begin position="10"/>
        <end position="29"/>
    </location>
</feature>
<evidence type="ECO:0000313" key="3">
    <source>
        <dbReference type="Proteomes" id="UP000050482"/>
    </source>
</evidence>
<evidence type="ECO:0000256" key="1">
    <source>
        <dbReference type="SAM" id="MobiDB-lite"/>
    </source>
</evidence>
<dbReference type="AlphaFoldDB" id="A0A0P9CY72"/>
<evidence type="ECO:0000313" key="2">
    <source>
        <dbReference type="EMBL" id="KPV41822.1"/>
    </source>
</evidence>
<accession>A0A0P9CY72</accession>
<comment type="caution">
    <text evidence="2">The sequence shown here is derived from an EMBL/GenBank/DDBJ whole genome shotgun (WGS) entry which is preliminary data.</text>
</comment>
<keyword evidence="3" id="KW-1185">Reference proteome</keyword>